<organism evidence="1 2">
    <name type="scientific">Oxalicibacterium faecigallinarum</name>
    <dbReference type="NCBI Taxonomy" id="573741"/>
    <lineage>
        <taxon>Bacteria</taxon>
        <taxon>Pseudomonadati</taxon>
        <taxon>Pseudomonadota</taxon>
        <taxon>Betaproteobacteria</taxon>
        <taxon>Burkholderiales</taxon>
        <taxon>Oxalobacteraceae</taxon>
        <taxon>Oxalicibacterium</taxon>
    </lineage>
</organism>
<gene>
    <name evidence="1" type="ORF">GCM10008066_03990</name>
</gene>
<comment type="caution">
    <text evidence="1">The sequence shown here is derived from an EMBL/GenBank/DDBJ whole genome shotgun (WGS) entry which is preliminary data.</text>
</comment>
<dbReference type="RefSeq" id="WP_188379605.1">
    <property type="nucleotide sequence ID" value="NZ_BMDI01000001.1"/>
</dbReference>
<proteinExistence type="predicted"/>
<dbReference type="EMBL" id="BMDI01000001">
    <property type="protein sequence ID" value="GGI16444.1"/>
    <property type="molecule type" value="Genomic_DNA"/>
</dbReference>
<dbReference type="Pfam" id="PF11367">
    <property type="entry name" value="Tail_completion_gp17"/>
    <property type="match status" value="1"/>
</dbReference>
<evidence type="ECO:0008006" key="3">
    <source>
        <dbReference type="Google" id="ProtNLM"/>
    </source>
</evidence>
<reference evidence="2" key="1">
    <citation type="journal article" date="2019" name="Int. J. Syst. Evol. Microbiol.">
        <title>The Global Catalogue of Microorganisms (GCM) 10K type strain sequencing project: providing services to taxonomists for standard genome sequencing and annotation.</title>
        <authorList>
            <consortium name="The Broad Institute Genomics Platform"/>
            <consortium name="The Broad Institute Genome Sequencing Center for Infectious Disease"/>
            <person name="Wu L."/>
            <person name="Ma J."/>
        </authorList>
    </citation>
    <scope>NUCLEOTIDE SEQUENCE [LARGE SCALE GENOMIC DNA]</scope>
    <source>
        <strain evidence="2">CCM 2767</strain>
    </source>
</reference>
<dbReference type="InterPro" id="IPR021508">
    <property type="entry name" value="Gp17-like"/>
</dbReference>
<protein>
    <recommendedName>
        <fullName evidence="3">DUF3168 domain-containing protein</fullName>
    </recommendedName>
</protein>
<dbReference type="AlphaFoldDB" id="A0A8J3F0Z7"/>
<name>A0A8J3F0Z7_9BURK</name>
<evidence type="ECO:0000313" key="2">
    <source>
        <dbReference type="Proteomes" id="UP000642180"/>
    </source>
</evidence>
<keyword evidence="2" id="KW-1185">Reference proteome</keyword>
<dbReference type="Proteomes" id="UP000642180">
    <property type="component" value="Unassembled WGS sequence"/>
</dbReference>
<accession>A0A8J3F0Z7</accession>
<sequence>MSVEAKITTALSAIDELALPDGEAAVYQDDFPQPEKGEPKWPAVRFTLMPGEVHADISGDGDEDTDDIRVQIDVVSKTPKERRVIWDKVRAAMKKIDPPALLQAPPDMSRDLETKTYRAMGDWVIYGSSE</sequence>
<evidence type="ECO:0000313" key="1">
    <source>
        <dbReference type="EMBL" id="GGI16444.1"/>
    </source>
</evidence>